<comment type="caution">
    <text evidence="1">The sequence shown here is derived from an EMBL/GenBank/DDBJ whole genome shotgun (WGS) entry which is preliminary data.</text>
</comment>
<gene>
    <name evidence="1" type="ORF">P5G65_25420</name>
</gene>
<dbReference type="RefSeq" id="WP_127456179.1">
    <property type="nucleotide sequence ID" value="NZ_JAROBY010000047.1"/>
</dbReference>
<evidence type="ECO:0000313" key="1">
    <source>
        <dbReference type="EMBL" id="MEB4797248.1"/>
    </source>
</evidence>
<dbReference type="Proteomes" id="UP001355653">
    <property type="component" value="Unassembled WGS sequence"/>
</dbReference>
<proteinExistence type="predicted"/>
<organism evidence="1 2">
    <name type="scientific">Paenibacillus chondroitinus</name>
    <dbReference type="NCBI Taxonomy" id="59842"/>
    <lineage>
        <taxon>Bacteria</taxon>
        <taxon>Bacillati</taxon>
        <taxon>Bacillota</taxon>
        <taxon>Bacilli</taxon>
        <taxon>Bacillales</taxon>
        <taxon>Paenibacillaceae</taxon>
        <taxon>Paenibacillus</taxon>
    </lineage>
</organism>
<keyword evidence="2" id="KW-1185">Reference proteome</keyword>
<dbReference type="EMBL" id="JAROBY010000047">
    <property type="protein sequence ID" value="MEB4797248.1"/>
    <property type="molecule type" value="Genomic_DNA"/>
</dbReference>
<reference evidence="1 2" key="1">
    <citation type="submission" date="2023-03" db="EMBL/GenBank/DDBJ databases">
        <title>Bacillus Genome Sequencing.</title>
        <authorList>
            <person name="Dunlap C."/>
        </authorList>
    </citation>
    <scope>NUCLEOTIDE SEQUENCE [LARGE SCALE GENOMIC DNA]</scope>
    <source>
        <strain evidence="1 2">NRS-1351</strain>
    </source>
</reference>
<name>A0ABU6DHM7_9BACL</name>
<accession>A0ABU6DHM7</accession>
<sequence>MLKKEIPAIKNFKCTFTRPDLTISIEMKEVPSEESLNSILANVKQFSTIENINEIAKSVKWKSEIYNINLIIYSHSEEKPLIKYTASYFRTFDASNTSEENIDGYKTWTKYEEPHT</sequence>
<protein>
    <submittedName>
        <fullName evidence="1">Uncharacterized protein</fullName>
    </submittedName>
</protein>
<evidence type="ECO:0000313" key="2">
    <source>
        <dbReference type="Proteomes" id="UP001355653"/>
    </source>
</evidence>